<comment type="caution">
    <text evidence="4">The sequence shown here is derived from an EMBL/GenBank/DDBJ whole genome shotgun (WGS) entry which is preliminary data.</text>
</comment>
<dbReference type="InterPro" id="IPR003509">
    <property type="entry name" value="UPF0102_YraN-like"/>
</dbReference>
<dbReference type="InterPro" id="IPR011856">
    <property type="entry name" value="tRNA_endonuc-like_dom_sf"/>
</dbReference>
<dbReference type="PANTHER" id="PTHR34039:SF1">
    <property type="entry name" value="UPF0102 PROTEIN YRAN"/>
    <property type="match status" value="1"/>
</dbReference>
<dbReference type="Gene3D" id="3.40.1350.10">
    <property type="match status" value="1"/>
</dbReference>
<dbReference type="SUPFAM" id="SSF52980">
    <property type="entry name" value="Restriction endonuclease-like"/>
    <property type="match status" value="1"/>
</dbReference>
<dbReference type="GO" id="GO:0003676">
    <property type="term" value="F:nucleic acid binding"/>
    <property type="evidence" value="ECO:0007669"/>
    <property type="project" value="InterPro"/>
</dbReference>
<evidence type="ECO:0000313" key="5">
    <source>
        <dbReference type="Proteomes" id="UP000824115"/>
    </source>
</evidence>
<feature type="region of interest" description="Disordered" evidence="3">
    <location>
        <begin position="1"/>
        <end position="46"/>
    </location>
</feature>
<comment type="similarity">
    <text evidence="1 2">Belongs to the UPF0102 family.</text>
</comment>
<reference evidence="4" key="1">
    <citation type="journal article" date="2021" name="PeerJ">
        <title>Extensive microbial diversity within the chicken gut microbiome revealed by metagenomics and culture.</title>
        <authorList>
            <person name="Gilroy R."/>
            <person name="Ravi A."/>
            <person name="Getino M."/>
            <person name="Pursley I."/>
            <person name="Horton D.L."/>
            <person name="Alikhan N.F."/>
            <person name="Baker D."/>
            <person name="Gharbi K."/>
            <person name="Hall N."/>
            <person name="Watson M."/>
            <person name="Adriaenssens E.M."/>
            <person name="Foster-Nyarko E."/>
            <person name="Jarju S."/>
            <person name="Secka A."/>
            <person name="Antonio M."/>
            <person name="Oren A."/>
            <person name="Chaudhuri R.R."/>
            <person name="La Ragione R."/>
            <person name="Hildebrand F."/>
            <person name="Pallen M.J."/>
        </authorList>
    </citation>
    <scope>NUCLEOTIDE SEQUENCE</scope>
    <source>
        <strain evidence="4">Gambia16-554</strain>
    </source>
</reference>
<name>A0A9D2GN47_9BACT</name>
<dbReference type="CDD" id="cd20736">
    <property type="entry name" value="PoNe_Nuclease"/>
    <property type="match status" value="1"/>
</dbReference>
<evidence type="ECO:0000256" key="3">
    <source>
        <dbReference type="SAM" id="MobiDB-lite"/>
    </source>
</evidence>
<organism evidence="4 5">
    <name type="scientific">Candidatus Coprenecus stercoravium</name>
    <dbReference type="NCBI Taxonomy" id="2840735"/>
    <lineage>
        <taxon>Bacteria</taxon>
        <taxon>Pseudomonadati</taxon>
        <taxon>Bacteroidota</taxon>
        <taxon>Bacteroidia</taxon>
        <taxon>Bacteroidales</taxon>
        <taxon>Rikenellaceae</taxon>
        <taxon>Rikenellaceae incertae sedis</taxon>
        <taxon>Candidatus Coprenecus</taxon>
    </lineage>
</organism>
<dbReference type="Proteomes" id="UP000824115">
    <property type="component" value="Unassembled WGS sequence"/>
</dbReference>
<dbReference type="Pfam" id="PF02021">
    <property type="entry name" value="UPF0102"/>
    <property type="match status" value="1"/>
</dbReference>
<dbReference type="InterPro" id="IPR011335">
    <property type="entry name" value="Restrct_endonuc-II-like"/>
</dbReference>
<protein>
    <recommendedName>
        <fullName evidence="2">UPF0102 protein IAC04_01710</fullName>
    </recommendedName>
</protein>
<proteinExistence type="inferred from homology"/>
<dbReference type="PANTHER" id="PTHR34039">
    <property type="entry name" value="UPF0102 PROTEIN YRAN"/>
    <property type="match status" value="1"/>
</dbReference>
<evidence type="ECO:0000313" key="4">
    <source>
        <dbReference type="EMBL" id="HIZ85187.1"/>
    </source>
</evidence>
<sequence length="170" mass="19250">MRRRDSMQRPVNIGGTGRERRQKRTRELEKVSAGVSEGANGNRRHVTGKLGEDKALEYLLQNGYKLIERNWRCGHKEVDLIMESKDGLHIVEVKTRTAPADISPEQAVNREKQLRLEVAAGSFLKRKGYGSEVHFDIVSVILDKDSNVRDISLIKDAYIPIAGKRQNITT</sequence>
<dbReference type="EMBL" id="DXAW01000033">
    <property type="protein sequence ID" value="HIZ85187.1"/>
    <property type="molecule type" value="Genomic_DNA"/>
</dbReference>
<gene>
    <name evidence="4" type="ORF">IAC04_01710</name>
</gene>
<evidence type="ECO:0000256" key="2">
    <source>
        <dbReference type="HAMAP-Rule" id="MF_00048"/>
    </source>
</evidence>
<evidence type="ECO:0000256" key="1">
    <source>
        <dbReference type="ARBA" id="ARBA00006738"/>
    </source>
</evidence>
<accession>A0A9D2GN47</accession>
<dbReference type="HAMAP" id="MF_00048">
    <property type="entry name" value="UPF0102"/>
    <property type="match status" value="1"/>
</dbReference>
<dbReference type="AlphaFoldDB" id="A0A9D2GN47"/>
<reference evidence="4" key="2">
    <citation type="submission" date="2021-04" db="EMBL/GenBank/DDBJ databases">
        <authorList>
            <person name="Gilroy R."/>
        </authorList>
    </citation>
    <scope>NUCLEOTIDE SEQUENCE</scope>
    <source>
        <strain evidence="4">Gambia16-554</strain>
    </source>
</reference>